<evidence type="ECO:0000256" key="4">
    <source>
        <dbReference type="ARBA" id="ARBA00022989"/>
    </source>
</evidence>
<evidence type="ECO:0000256" key="2">
    <source>
        <dbReference type="ARBA" id="ARBA00022448"/>
    </source>
</evidence>
<organism evidence="6 7">
    <name type="scientific">Paenibacillus baekrokdamisoli</name>
    <dbReference type="NCBI Taxonomy" id="1712516"/>
    <lineage>
        <taxon>Bacteria</taxon>
        <taxon>Bacillati</taxon>
        <taxon>Bacillota</taxon>
        <taxon>Bacilli</taxon>
        <taxon>Bacillales</taxon>
        <taxon>Paenibacillaceae</taxon>
        <taxon>Paenibacillus</taxon>
    </lineage>
</organism>
<protein>
    <submittedName>
        <fullName evidence="6">MFS transporter</fullName>
    </submittedName>
</protein>
<dbReference type="PANTHER" id="PTHR23531:SF2">
    <property type="entry name" value="PERMEASE"/>
    <property type="match status" value="1"/>
</dbReference>
<keyword evidence="7" id="KW-1185">Reference proteome</keyword>
<keyword evidence="4" id="KW-1133">Transmembrane helix</keyword>
<gene>
    <name evidence="6" type="ORF">Back11_04130</name>
</gene>
<keyword evidence="3" id="KW-0812">Transmembrane</keyword>
<evidence type="ECO:0000256" key="1">
    <source>
        <dbReference type="ARBA" id="ARBA00004651"/>
    </source>
</evidence>
<name>A0A3G9J5R6_9BACL</name>
<dbReference type="InterPro" id="IPR036259">
    <property type="entry name" value="MFS_trans_sf"/>
</dbReference>
<evidence type="ECO:0000313" key="6">
    <source>
        <dbReference type="EMBL" id="BBH19068.1"/>
    </source>
</evidence>
<evidence type="ECO:0000256" key="3">
    <source>
        <dbReference type="ARBA" id="ARBA00022692"/>
    </source>
</evidence>
<dbReference type="Proteomes" id="UP000275368">
    <property type="component" value="Chromosome"/>
</dbReference>
<dbReference type="OrthoDB" id="2545864at2"/>
<dbReference type="Pfam" id="PF07690">
    <property type="entry name" value="MFS_1"/>
    <property type="match status" value="1"/>
</dbReference>
<dbReference type="GO" id="GO:0022857">
    <property type="term" value="F:transmembrane transporter activity"/>
    <property type="evidence" value="ECO:0007669"/>
    <property type="project" value="InterPro"/>
</dbReference>
<dbReference type="AlphaFoldDB" id="A0A3G9J5R6"/>
<dbReference type="EMBL" id="AP019308">
    <property type="protein sequence ID" value="BBH19068.1"/>
    <property type="molecule type" value="Genomic_DNA"/>
</dbReference>
<dbReference type="KEGG" id="pbk:Back11_04130"/>
<dbReference type="Gene3D" id="1.20.1250.20">
    <property type="entry name" value="MFS general substrate transporter like domains"/>
    <property type="match status" value="1"/>
</dbReference>
<dbReference type="InterPro" id="IPR011701">
    <property type="entry name" value="MFS"/>
</dbReference>
<evidence type="ECO:0000313" key="7">
    <source>
        <dbReference type="Proteomes" id="UP000275368"/>
    </source>
</evidence>
<dbReference type="RefSeq" id="WP_125653466.1">
    <property type="nucleotide sequence ID" value="NZ_AP019308.1"/>
</dbReference>
<dbReference type="InterPro" id="IPR052714">
    <property type="entry name" value="MFS_Exporter"/>
</dbReference>
<dbReference type="InterPro" id="IPR020846">
    <property type="entry name" value="MFS_dom"/>
</dbReference>
<dbReference type="SUPFAM" id="SSF103473">
    <property type="entry name" value="MFS general substrate transporter"/>
    <property type="match status" value="1"/>
</dbReference>
<dbReference type="NCBIfam" id="NF047574">
    <property type="entry name" value="opine_export_Sa"/>
    <property type="match status" value="1"/>
</dbReference>
<reference evidence="6 7" key="1">
    <citation type="submission" date="2018-11" db="EMBL/GenBank/DDBJ databases">
        <title>Complete genome sequence of Paenibacillus baekrokdamisoli strain KCTC 33723.</title>
        <authorList>
            <person name="Kang S.W."/>
            <person name="Lee K.C."/>
            <person name="Kim K.K."/>
            <person name="Kim J.S."/>
            <person name="Kim D.S."/>
            <person name="Ko S.H."/>
            <person name="Yang S.H."/>
            <person name="Lee J.S."/>
        </authorList>
    </citation>
    <scope>NUCLEOTIDE SEQUENCE [LARGE SCALE GENOMIC DNA]</scope>
    <source>
        <strain evidence="6 7">KCTC 33723</strain>
    </source>
</reference>
<sequence length="398" mass="43587">MNAIIKEQPFSSRAIWLYAVAFTFYATNHMLIIALPFFSQTLGAGRSEIGIIMGAYMFVSMFLRPVAGAVVDRYGPRKIFLIALVLNAIVLVTYTAESLWAFAIMRALQGVILAFFSMTVHLLIMDLLSDKVRGQGLSLLSLASMLPYTFVPALVLYMKDQVTMTQMFLLLAGLGACNVLIGISLYRKINIRKPAGNERVKPAESPTGMTKGQALKALVLPSIIMLLASIVFSIGPTFLPLYLESRGLHSAPLYFLTETAVLIFIRFFGRKYIPSSGTYPKWLLVILIACFTLSPMLLFQSISTPVILCAAVFNGLALSLLYPTLMTYISFVVPERVRGYSIGWFIAAADLGTSSGAFIMGGLADLYSYQTMFSVAVGIGFFTLLLAILSRGQKAVIT</sequence>
<accession>A0A3G9J5R6</accession>
<keyword evidence="5" id="KW-0472">Membrane</keyword>
<dbReference type="PANTHER" id="PTHR23531">
    <property type="entry name" value="QUINOLENE RESISTANCE PROTEIN NORA"/>
    <property type="match status" value="1"/>
</dbReference>
<evidence type="ECO:0000256" key="5">
    <source>
        <dbReference type="ARBA" id="ARBA00023136"/>
    </source>
</evidence>
<keyword evidence="2" id="KW-0813">Transport</keyword>
<dbReference type="GO" id="GO:0005886">
    <property type="term" value="C:plasma membrane"/>
    <property type="evidence" value="ECO:0007669"/>
    <property type="project" value="UniProtKB-SubCell"/>
</dbReference>
<comment type="subcellular location">
    <subcellularLocation>
        <location evidence="1">Cell membrane</location>
        <topology evidence="1">Multi-pass membrane protein</topology>
    </subcellularLocation>
</comment>
<proteinExistence type="predicted"/>
<dbReference type="PROSITE" id="PS50850">
    <property type="entry name" value="MFS"/>
    <property type="match status" value="1"/>
</dbReference>